<dbReference type="WBParaSite" id="ACRNAN_Path_1356.g5320.t1">
    <property type="protein sequence ID" value="ACRNAN_Path_1356.g5320.t1"/>
    <property type="gene ID" value="ACRNAN_Path_1356.g5320"/>
</dbReference>
<protein>
    <submittedName>
        <fullName evidence="2">Uncharacterized protein</fullName>
    </submittedName>
</protein>
<sequence length="84" mass="9765">MKLQKKTDRIIEELITEELFLVLIQALTIGHPILVMVPIKESDCTQTQVRLPIEEVEKCRVVIWTIDSRSDIVYRLYIVIPAIC</sequence>
<proteinExistence type="predicted"/>
<name>A0A914BZE1_9BILA</name>
<organism evidence="1 2">
    <name type="scientific">Acrobeloides nanus</name>
    <dbReference type="NCBI Taxonomy" id="290746"/>
    <lineage>
        <taxon>Eukaryota</taxon>
        <taxon>Metazoa</taxon>
        <taxon>Ecdysozoa</taxon>
        <taxon>Nematoda</taxon>
        <taxon>Chromadorea</taxon>
        <taxon>Rhabditida</taxon>
        <taxon>Tylenchina</taxon>
        <taxon>Cephalobomorpha</taxon>
        <taxon>Cephaloboidea</taxon>
        <taxon>Cephalobidae</taxon>
        <taxon>Acrobeloides</taxon>
    </lineage>
</organism>
<dbReference type="Proteomes" id="UP000887540">
    <property type="component" value="Unplaced"/>
</dbReference>
<evidence type="ECO:0000313" key="2">
    <source>
        <dbReference type="WBParaSite" id="ACRNAN_Path_1356.g5320.t1"/>
    </source>
</evidence>
<keyword evidence="1" id="KW-1185">Reference proteome</keyword>
<dbReference type="AlphaFoldDB" id="A0A914BZE1"/>
<evidence type="ECO:0000313" key="1">
    <source>
        <dbReference type="Proteomes" id="UP000887540"/>
    </source>
</evidence>
<reference evidence="2" key="1">
    <citation type="submission" date="2022-11" db="UniProtKB">
        <authorList>
            <consortium name="WormBaseParasite"/>
        </authorList>
    </citation>
    <scope>IDENTIFICATION</scope>
</reference>
<accession>A0A914BZE1</accession>